<proteinExistence type="predicted"/>
<gene>
    <name evidence="1" type="ORF">NIES21_01970</name>
</gene>
<dbReference type="EMBL" id="AP018174">
    <property type="protein sequence ID" value="BAY14440.1"/>
    <property type="molecule type" value="Genomic_DNA"/>
</dbReference>
<reference evidence="1 2" key="1">
    <citation type="submission" date="2017-06" db="EMBL/GenBank/DDBJ databases">
        <title>Genome sequencing of cyanobaciteial culture collection at National Institute for Environmental Studies (NIES).</title>
        <authorList>
            <person name="Hirose Y."/>
            <person name="Shimura Y."/>
            <person name="Fujisawa T."/>
            <person name="Nakamura Y."/>
            <person name="Kawachi M."/>
        </authorList>
    </citation>
    <scope>NUCLEOTIDE SEQUENCE [LARGE SCALE GENOMIC DNA]</scope>
    <source>
        <strain evidence="1 2">NIES-21</strain>
    </source>
</reference>
<sequence length="67" mass="7750">MKTRKYAIRQLVEKALDIKKLTPEIENEINSELTQMGYISDVDYEALELLMAEMDAGRVKLVPSWGY</sequence>
<organism evidence="1 2">
    <name type="scientific">Anabaenopsis circularis NIES-21</name>
    <dbReference type="NCBI Taxonomy" id="1085406"/>
    <lineage>
        <taxon>Bacteria</taxon>
        <taxon>Bacillati</taxon>
        <taxon>Cyanobacteriota</taxon>
        <taxon>Cyanophyceae</taxon>
        <taxon>Nostocales</taxon>
        <taxon>Nodulariaceae</taxon>
        <taxon>Anabaenopsis</taxon>
    </lineage>
</organism>
<dbReference type="AlphaFoldDB" id="A0A1Z4GA91"/>
<name>A0A1Z4GA91_9CYAN</name>
<evidence type="ECO:0000313" key="1">
    <source>
        <dbReference type="EMBL" id="BAY14440.1"/>
    </source>
</evidence>
<keyword evidence="2" id="KW-1185">Reference proteome</keyword>
<evidence type="ECO:0008006" key="3">
    <source>
        <dbReference type="Google" id="ProtNLM"/>
    </source>
</evidence>
<dbReference type="Proteomes" id="UP000218287">
    <property type="component" value="Chromosome"/>
</dbReference>
<evidence type="ECO:0000313" key="2">
    <source>
        <dbReference type="Proteomes" id="UP000218287"/>
    </source>
</evidence>
<accession>A0A1Z4GA91</accession>
<protein>
    <recommendedName>
        <fullName evidence="3">Acetylglutamate kinase</fullName>
    </recommendedName>
</protein>
<dbReference type="OrthoDB" id="532259at2"/>